<feature type="compositionally biased region" description="Basic and acidic residues" evidence="3">
    <location>
        <begin position="352"/>
        <end position="361"/>
    </location>
</feature>
<accession>A0A1H8U7G7</accession>
<dbReference type="CDD" id="cd00287">
    <property type="entry name" value="ribokinase_pfkB_like"/>
    <property type="match status" value="1"/>
</dbReference>
<dbReference type="InterPro" id="IPR029056">
    <property type="entry name" value="Ribokinase-like"/>
</dbReference>
<sequence>MRFGIVGPISKDTINRAPGETTSKFGAVAYSATVLAKLLESAEDDILCLSHVAAADREAVLALLDFPNIRLCGLDGPANRGTEIELQYLNQHERVSKQTQVMTPVSFAEMEQLTDRDYVILMPLNDTDIPLATVKRFRQSSEATIFLDIHGLLTGVDHSGKRYRKQWAKEAEWLQAIDILKMNEHEASWAAGRSLGTFPEHLDYAVRMVQSGLTACWITFGSQASLVVWKRQQRLFWAKVPVSDTGQVVDTIGCGDAASAGFIYAYSRLQSPIMAVVMGNLLGSVKASLYDAKGFPTRLEAQDMLYRHYRSYFHSLLDEVLSQQHVIVHEIKEGDRDENFMYSPNGSSYDHGSGHESHSHR</sequence>
<dbReference type="PANTHER" id="PTHR10584:SF166">
    <property type="entry name" value="RIBOKINASE"/>
    <property type="match status" value="1"/>
</dbReference>
<dbReference type="Pfam" id="PF00294">
    <property type="entry name" value="PfkB"/>
    <property type="match status" value="1"/>
</dbReference>
<keyword evidence="6" id="KW-1185">Reference proteome</keyword>
<dbReference type="PANTHER" id="PTHR10584">
    <property type="entry name" value="SUGAR KINASE"/>
    <property type="match status" value="1"/>
</dbReference>
<evidence type="ECO:0000256" key="3">
    <source>
        <dbReference type="SAM" id="MobiDB-lite"/>
    </source>
</evidence>
<gene>
    <name evidence="5" type="ORF">SAMN04490178_10867</name>
</gene>
<protein>
    <submittedName>
        <fullName evidence="5">PfkB family carbohydrate kinase</fullName>
    </submittedName>
</protein>
<dbReference type="AlphaFoldDB" id="A0A1H8U7G7"/>
<dbReference type="OrthoDB" id="9775849at2"/>
<organism evidence="5 6">
    <name type="scientific">Propionispora vibrioides</name>
    <dbReference type="NCBI Taxonomy" id="112903"/>
    <lineage>
        <taxon>Bacteria</taxon>
        <taxon>Bacillati</taxon>
        <taxon>Bacillota</taxon>
        <taxon>Negativicutes</taxon>
        <taxon>Selenomonadales</taxon>
        <taxon>Sporomusaceae</taxon>
        <taxon>Propionispora</taxon>
    </lineage>
</organism>
<evidence type="ECO:0000259" key="4">
    <source>
        <dbReference type="Pfam" id="PF00294"/>
    </source>
</evidence>
<dbReference type="EMBL" id="FODY01000008">
    <property type="protein sequence ID" value="SEO99220.1"/>
    <property type="molecule type" value="Genomic_DNA"/>
</dbReference>
<keyword evidence="1" id="KW-0808">Transferase</keyword>
<evidence type="ECO:0000256" key="1">
    <source>
        <dbReference type="ARBA" id="ARBA00022679"/>
    </source>
</evidence>
<dbReference type="SUPFAM" id="SSF53613">
    <property type="entry name" value="Ribokinase-like"/>
    <property type="match status" value="1"/>
</dbReference>
<dbReference type="GO" id="GO:0016301">
    <property type="term" value="F:kinase activity"/>
    <property type="evidence" value="ECO:0007669"/>
    <property type="project" value="UniProtKB-KW"/>
</dbReference>
<evidence type="ECO:0000256" key="2">
    <source>
        <dbReference type="ARBA" id="ARBA00022777"/>
    </source>
</evidence>
<feature type="region of interest" description="Disordered" evidence="3">
    <location>
        <begin position="338"/>
        <end position="361"/>
    </location>
</feature>
<name>A0A1H8U7G7_9FIRM</name>
<dbReference type="Gene3D" id="3.40.1190.20">
    <property type="match status" value="1"/>
</dbReference>
<keyword evidence="2 5" id="KW-0418">Kinase</keyword>
<reference evidence="5 6" key="1">
    <citation type="submission" date="2016-10" db="EMBL/GenBank/DDBJ databases">
        <authorList>
            <person name="de Groot N.N."/>
        </authorList>
    </citation>
    <scope>NUCLEOTIDE SEQUENCE [LARGE SCALE GENOMIC DNA]</scope>
    <source>
        <strain evidence="5 6">DSM 13305</strain>
    </source>
</reference>
<proteinExistence type="predicted"/>
<dbReference type="Proteomes" id="UP000198847">
    <property type="component" value="Unassembled WGS sequence"/>
</dbReference>
<dbReference type="InterPro" id="IPR011611">
    <property type="entry name" value="PfkB_dom"/>
</dbReference>
<dbReference type="RefSeq" id="WP_091745736.1">
    <property type="nucleotide sequence ID" value="NZ_FODY01000008.1"/>
</dbReference>
<feature type="domain" description="Carbohydrate kinase PfkB" evidence="4">
    <location>
        <begin position="171"/>
        <end position="288"/>
    </location>
</feature>
<dbReference type="STRING" id="112903.SAMN04490178_10867"/>
<evidence type="ECO:0000313" key="5">
    <source>
        <dbReference type="EMBL" id="SEO99220.1"/>
    </source>
</evidence>
<evidence type="ECO:0000313" key="6">
    <source>
        <dbReference type="Proteomes" id="UP000198847"/>
    </source>
</evidence>